<dbReference type="Proteomes" id="UP000823405">
    <property type="component" value="Unassembled WGS sequence"/>
</dbReference>
<evidence type="ECO:0000259" key="1">
    <source>
        <dbReference type="PROSITE" id="PS50181"/>
    </source>
</evidence>
<protein>
    <recommendedName>
        <fullName evidence="1">F-box domain-containing protein</fullName>
    </recommendedName>
</protein>
<evidence type="ECO:0000313" key="3">
    <source>
        <dbReference type="Proteomes" id="UP000823405"/>
    </source>
</evidence>
<comment type="caution">
    <text evidence="2">The sequence shown here is derived from an EMBL/GenBank/DDBJ whole genome shotgun (WGS) entry which is preliminary data.</text>
</comment>
<dbReference type="Pfam" id="PF12937">
    <property type="entry name" value="F-box-like"/>
    <property type="match status" value="1"/>
</dbReference>
<dbReference type="PROSITE" id="PS50181">
    <property type="entry name" value="FBOX"/>
    <property type="match status" value="1"/>
</dbReference>
<dbReference type="Gene3D" id="1.20.1280.50">
    <property type="match status" value="1"/>
</dbReference>
<feature type="domain" description="F-box" evidence="1">
    <location>
        <begin position="1"/>
        <end position="58"/>
    </location>
</feature>
<dbReference type="SUPFAM" id="SSF81383">
    <property type="entry name" value="F-box domain"/>
    <property type="match status" value="1"/>
</dbReference>
<evidence type="ECO:0000313" key="2">
    <source>
        <dbReference type="EMBL" id="KAG0316990.1"/>
    </source>
</evidence>
<accession>A0A9P6UQZ3</accession>
<dbReference type="SUPFAM" id="SSF52047">
    <property type="entry name" value="RNI-like"/>
    <property type="match status" value="1"/>
</dbReference>
<gene>
    <name evidence="2" type="ORF">BGZ97_006073</name>
</gene>
<name>A0A9P6UQZ3_9FUNG</name>
<proteinExistence type="predicted"/>
<dbReference type="InterPro" id="IPR032675">
    <property type="entry name" value="LRR_dom_sf"/>
</dbReference>
<sequence length="639" mass="72400">MIAPRPLPAEVLAHIFRYLTPRSLYQSMLVSRLWHGEAEAQLYSNVEFNSSHKHYRALVPALTARKHLLRRVAWIPNEGCETVDLKILDILLDYRPDNPTDLAFLVSHNNTTTTTTHMTATASLSPALSEYTLGPNRPALTHFSFYGDGEIGICLNSVVYSLTTLTVLDLCFPFIGVNISYIVDMDKTLTALPCLKVLSVDGDGWMYTYAQAAETPEDRNEATGPELQHCLESFKFSAHVLCCEGSAPFAFFRRLGNLRRIDIGSEYSFYMNTTSYRPWAFGRALRQYCPKLESIVTDTEVRLWLFDLPILSADRIAHITAPVADTFPFNIESDMSDSTIYGIASEYEDRLRQLLQEQEVEELLEGKAAVPFFPQLKTLVIAENILSAQDLISLGVQAPFLTHFEIRCQPARDGNFWDIYERDASAATKTAIHSSIPSIDAMIENQRLRKRRSFTSSDLVLLLQLCSSLRYFSLAGYCIYFDDLVDALATVATGTPVIQPWACEKTLETLNITIKIPVENPEQHSLIWKHLGRCWRLRSLKFSQECCLVPSFAYGIAGLLEGGMGETLKEIRRLPEWREVKDPREMVLWFGRSCPRLMVLGIEHTGYVMDAKRRGTTFKVLDDEDAKQCSIHRVFVEPN</sequence>
<dbReference type="InterPro" id="IPR036047">
    <property type="entry name" value="F-box-like_dom_sf"/>
</dbReference>
<dbReference type="EMBL" id="JAAAIN010000270">
    <property type="protein sequence ID" value="KAG0316990.1"/>
    <property type="molecule type" value="Genomic_DNA"/>
</dbReference>
<dbReference type="CDD" id="cd09917">
    <property type="entry name" value="F-box_SF"/>
    <property type="match status" value="1"/>
</dbReference>
<keyword evidence="3" id="KW-1185">Reference proteome</keyword>
<organism evidence="2 3">
    <name type="scientific">Linnemannia gamsii</name>
    <dbReference type="NCBI Taxonomy" id="64522"/>
    <lineage>
        <taxon>Eukaryota</taxon>
        <taxon>Fungi</taxon>
        <taxon>Fungi incertae sedis</taxon>
        <taxon>Mucoromycota</taxon>
        <taxon>Mortierellomycotina</taxon>
        <taxon>Mortierellomycetes</taxon>
        <taxon>Mortierellales</taxon>
        <taxon>Mortierellaceae</taxon>
        <taxon>Linnemannia</taxon>
    </lineage>
</organism>
<dbReference type="AlphaFoldDB" id="A0A9P6UQZ3"/>
<dbReference type="Gene3D" id="3.80.10.10">
    <property type="entry name" value="Ribonuclease Inhibitor"/>
    <property type="match status" value="1"/>
</dbReference>
<dbReference type="InterPro" id="IPR001810">
    <property type="entry name" value="F-box_dom"/>
</dbReference>
<dbReference type="OrthoDB" id="2339388at2759"/>
<reference evidence="2" key="1">
    <citation type="journal article" date="2020" name="Fungal Divers.">
        <title>Resolving the Mortierellaceae phylogeny through synthesis of multi-gene phylogenetics and phylogenomics.</title>
        <authorList>
            <person name="Vandepol N."/>
            <person name="Liber J."/>
            <person name="Desiro A."/>
            <person name="Na H."/>
            <person name="Kennedy M."/>
            <person name="Barry K."/>
            <person name="Grigoriev I.V."/>
            <person name="Miller A.N."/>
            <person name="O'Donnell K."/>
            <person name="Stajich J.E."/>
            <person name="Bonito G."/>
        </authorList>
    </citation>
    <scope>NUCLEOTIDE SEQUENCE</scope>
    <source>
        <strain evidence="2">NVP60</strain>
    </source>
</reference>